<proteinExistence type="predicted"/>
<organism evidence="1 2">
    <name type="scientific">Paenibacillus silagei</name>
    <dbReference type="NCBI Taxonomy" id="1670801"/>
    <lineage>
        <taxon>Bacteria</taxon>
        <taxon>Bacillati</taxon>
        <taxon>Bacillota</taxon>
        <taxon>Bacilli</taxon>
        <taxon>Bacillales</taxon>
        <taxon>Paenibacillaceae</taxon>
        <taxon>Paenibacillus</taxon>
    </lineage>
</organism>
<keyword evidence="2" id="KW-1185">Reference proteome</keyword>
<evidence type="ECO:0000313" key="1">
    <source>
        <dbReference type="EMBL" id="MBP2113425.1"/>
    </source>
</evidence>
<gene>
    <name evidence="1" type="ORF">J2Z70_003585</name>
</gene>
<protein>
    <recommendedName>
        <fullName evidence="3">Butirosin biosynthesis protein H N-terminal domain-containing protein</fullName>
    </recommendedName>
</protein>
<reference evidence="1 2" key="1">
    <citation type="submission" date="2021-03" db="EMBL/GenBank/DDBJ databases">
        <title>Genomic Encyclopedia of Type Strains, Phase IV (KMG-IV): sequencing the most valuable type-strain genomes for metagenomic binning, comparative biology and taxonomic classification.</title>
        <authorList>
            <person name="Goeker M."/>
        </authorList>
    </citation>
    <scope>NUCLEOTIDE SEQUENCE [LARGE SCALE GENOMIC DNA]</scope>
    <source>
        <strain evidence="1 2">DSM 101953</strain>
    </source>
</reference>
<accession>A0ABS4NVH4</accession>
<dbReference type="EMBL" id="JAGGLV010000011">
    <property type="protein sequence ID" value="MBP2113425.1"/>
    <property type="molecule type" value="Genomic_DNA"/>
</dbReference>
<dbReference type="Proteomes" id="UP000773462">
    <property type="component" value="Unassembled WGS sequence"/>
</dbReference>
<evidence type="ECO:0000313" key="2">
    <source>
        <dbReference type="Proteomes" id="UP000773462"/>
    </source>
</evidence>
<dbReference type="RefSeq" id="WP_209875451.1">
    <property type="nucleotide sequence ID" value="NZ_JAGGLV010000011.1"/>
</dbReference>
<evidence type="ECO:0008006" key="3">
    <source>
        <dbReference type="Google" id="ProtNLM"/>
    </source>
</evidence>
<comment type="caution">
    <text evidence="1">The sequence shown here is derived from an EMBL/GenBank/DDBJ whole genome shotgun (WGS) entry which is preliminary data.</text>
</comment>
<name>A0ABS4NVH4_9BACL</name>
<sequence>MDEIVSLDTFQPFDGMTKMFPHHNFPYFSCDYNLFLTLARYFDKDELPILNNVISIYRFNEQKIQTRGYFKLEVLELKEGDQILEEMGISIRKISPSLDTLQDEIINSISRGHPISIFIDLFYQRGRDFYYNKKHGLHPVFVYGFNLTNGEIYTVDDITEYRQYSLPFSEFKCSCLTSEHVKMPDYFWEYSLVPPGNDENLNLNNNKSAHTTINTFVENMCRYQDEITEGLNNILLLAENYERVITNETITETLSSTIYRKCSEKYRLNTLYKYNLDHTNAKDTLDPLLDQIINDWKTVRFYSNKAIMSQTFTGEIIDKCMGLFTKIYNNEVHFHHQFYLMLEAASLKS</sequence>